<protein>
    <submittedName>
        <fullName evidence="1">Uncharacterized protein</fullName>
    </submittedName>
</protein>
<comment type="caution">
    <text evidence="1">The sequence shown here is derived from an EMBL/GenBank/DDBJ whole genome shotgun (WGS) entry which is preliminary data.</text>
</comment>
<organism evidence="1 2">
    <name type="scientific">Coniosporium tulheliwenetii</name>
    <dbReference type="NCBI Taxonomy" id="3383036"/>
    <lineage>
        <taxon>Eukaryota</taxon>
        <taxon>Fungi</taxon>
        <taxon>Dikarya</taxon>
        <taxon>Ascomycota</taxon>
        <taxon>Pezizomycotina</taxon>
        <taxon>Dothideomycetes</taxon>
        <taxon>Dothideomycetes incertae sedis</taxon>
        <taxon>Coniosporium</taxon>
    </lineage>
</organism>
<accession>A0ACC2YG37</accession>
<dbReference type="EMBL" id="JAPDRP010000033">
    <property type="protein sequence ID" value="KAJ9634370.1"/>
    <property type="molecule type" value="Genomic_DNA"/>
</dbReference>
<proteinExistence type="predicted"/>
<evidence type="ECO:0000313" key="1">
    <source>
        <dbReference type="EMBL" id="KAJ9634370.1"/>
    </source>
</evidence>
<sequence>MGESFILKHPRDEFLLWAPGRFSDIDPPLLVLGRLSPGDELSFDQIFRGELEKAEEKDIWKLGCNDLHPPLEDDRVYHYWFEIVDTSPDEHGTMLVTDPLAYNVDYTLNGNMRNQPAAVIKFREGHLHPCDAHGVEDPIRGNRIEAPDLKELPNNNQLVIYELPASWARGSGGDVKRDVGKFGDIVGLLKEVDGGSTDNPQESEKTIIADLGINAIELLPAADAKPTGEWGYATAHYFATDNDLGTPTDLISLARCCQEKKIRLFMDMVMAFGHDPYIHIAYSQFHLRPQREQDNADAWQSSRDKELRAGFGGESWRYIRATDTTDPVTGISPAANERRFQYICPASAFHLLHLERWMSDFGIGGLRLDSANNIGNWDFIRRYKDDAWKRFASRYKTPQSQPEEDPDLRHKFLVIAEELAVPIDMIRSRCVNALWNEHFQRLVRATIVGESSGGDNFEWTVRKMIDCRQISFWNGKEDPRFASGTEAVNYITSHDVEGMRKERLYNYLHNIGIHDNVEKARRAKLAFVCLLTAVGIPMIFADEEFCDQHDNFTDEIVKHPSKQTDPVNYDRKTDEWRSEVFDYVKELVGLRTKCPALGDDDTDFFYWDFSNDRRIAAWKRGRADHDPVVVVANFSDQHVPTRAEAIPNWPSRLDNKQWREVIQGREIPQEWVGREDLYRWEAKVYTCWKKRSPIQLDALEEIALPEWRNCAHFRKGWRKIAAEGDFNNGLCVVDHLFTSGLSLLFRQTKSG</sequence>
<dbReference type="Proteomes" id="UP001172680">
    <property type="component" value="Unassembled WGS sequence"/>
</dbReference>
<gene>
    <name evidence="1" type="ORF">H2199_009028</name>
</gene>
<reference evidence="1" key="1">
    <citation type="submission" date="2022-10" db="EMBL/GenBank/DDBJ databases">
        <title>Culturing micro-colonial fungi from biological soil crusts in the Mojave desert and describing Neophaeococcomyces mojavensis, and introducing the new genera and species Taxawa tesnikishii.</title>
        <authorList>
            <person name="Kurbessoian T."/>
            <person name="Stajich J.E."/>
        </authorList>
    </citation>
    <scope>NUCLEOTIDE SEQUENCE</scope>
    <source>
        <strain evidence="1">JES_115</strain>
    </source>
</reference>
<keyword evidence="2" id="KW-1185">Reference proteome</keyword>
<name>A0ACC2YG37_9PEZI</name>
<evidence type="ECO:0000313" key="2">
    <source>
        <dbReference type="Proteomes" id="UP001172680"/>
    </source>
</evidence>